<feature type="domain" description="DUF6973" evidence="1">
    <location>
        <begin position="18"/>
        <end position="129"/>
    </location>
</feature>
<organism evidence="2 5">
    <name type="scientific">Marinomonas gallaica</name>
    <dbReference type="NCBI Taxonomy" id="1806667"/>
    <lineage>
        <taxon>Bacteria</taxon>
        <taxon>Pseudomonadati</taxon>
        <taxon>Pseudomonadota</taxon>
        <taxon>Gammaproteobacteria</taxon>
        <taxon>Oceanospirillales</taxon>
        <taxon>Oceanospirillaceae</taxon>
        <taxon>Marinomonas</taxon>
    </lineage>
</organism>
<reference evidence="2 5" key="1">
    <citation type="submission" date="2016-06" db="EMBL/GenBank/DDBJ databases">
        <authorList>
            <person name="Kjaerup R.B."/>
            <person name="Dalgaard T.S."/>
            <person name="Juul-Madsen H.R."/>
        </authorList>
    </citation>
    <scope>NUCLEOTIDE SEQUENCE [LARGE SCALE GENOMIC DNA]</scope>
    <source>
        <strain evidence="2 5">CECT 5115</strain>
    </source>
</reference>
<evidence type="ECO:0000259" key="1">
    <source>
        <dbReference type="Pfam" id="PF22322"/>
    </source>
</evidence>
<dbReference type="Proteomes" id="UP000092871">
    <property type="component" value="Unassembled WGS sequence"/>
</dbReference>
<name>A0A1C3JTC3_9GAMM</name>
<dbReference type="EMBL" id="FLRA01000021">
    <property type="protein sequence ID" value="SBT18473.1"/>
    <property type="molecule type" value="Genomic_DNA"/>
</dbReference>
<gene>
    <name evidence="2" type="ORF">MGA5115_02604</name>
    <name evidence="3" type="ORF">MGA5116_03448</name>
</gene>
<dbReference type="Pfam" id="PF22322">
    <property type="entry name" value="DUF6973"/>
    <property type="match status" value="1"/>
</dbReference>
<accession>A0A1C3JTC3</accession>
<evidence type="ECO:0000313" key="4">
    <source>
        <dbReference type="Proteomes" id="UP000092840"/>
    </source>
</evidence>
<evidence type="ECO:0000313" key="2">
    <source>
        <dbReference type="EMBL" id="SBT18473.1"/>
    </source>
</evidence>
<evidence type="ECO:0000313" key="5">
    <source>
        <dbReference type="Proteomes" id="UP000092871"/>
    </source>
</evidence>
<dbReference type="EMBL" id="FLRB01000032">
    <property type="protein sequence ID" value="SBT22818.1"/>
    <property type="molecule type" value="Genomic_DNA"/>
</dbReference>
<dbReference type="AlphaFoldDB" id="A0A1C3JTC3"/>
<dbReference type="OrthoDB" id="6152272at2"/>
<protein>
    <recommendedName>
        <fullName evidence="1">DUF6973 domain-containing protein</fullName>
    </recommendedName>
</protein>
<dbReference type="Proteomes" id="UP000092840">
    <property type="component" value="Unassembled WGS sequence"/>
</dbReference>
<keyword evidence="4" id="KW-1185">Reference proteome</keyword>
<proteinExistence type="predicted"/>
<evidence type="ECO:0000313" key="3">
    <source>
        <dbReference type="EMBL" id="SBT22818.1"/>
    </source>
</evidence>
<dbReference type="RefSeq" id="WP_067037262.1">
    <property type="nucleotide sequence ID" value="NZ_FLRA01000021.1"/>
</dbReference>
<sequence length="143" mass="15775">MDFVIKGLLTNLTPSEKIFLISHPSHVTTIRDNANTASREAHRRFARNGLYNGVGDAFRHCYWSAMLARDIGVENATRFTTAHEAYDANPAQERAMDLHNNSVGVAIGEAHPNANDSVLALFCIDALNEEKLMTSLPETGEAY</sequence>
<dbReference type="InterPro" id="IPR054246">
    <property type="entry name" value="DUF6973"/>
</dbReference>
<reference evidence="3 4" key="2">
    <citation type="submission" date="2016-06" db="EMBL/GenBank/DDBJ databases">
        <authorList>
            <person name="Rodrigo-Torres L."/>
            <person name="Arahal D.R."/>
        </authorList>
    </citation>
    <scope>NUCLEOTIDE SEQUENCE [LARGE SCALE GENOMIC DNA]</scope>
    <source>
        <strain evidence="3 4">CECT 5116</strain>
    </source>
</reference>